<feature type="compositionally biased region" description="Acidic residues" evidence="1">
    <location>
        <begin position="170"/>
        <end position="188"/>
    </location>
</feature>
<dbReference type="PANTHER" id="PTHR40630:SF1">
    <property type="entry name" value="DNA-BINDING PROTEIN"/>
    <property type="match status" value="1"/>
</dbReference>
<feature type="compositionally biased region" description="Acidic residues" evidence="1">
    <location>
        <begin position="227"/>
        <end position="248"/>
    </location>
</feature>
<dbReference type="InterPro" id="IPR021331">
    <property type="entry name" value="Hva1_TUDOR"/>
</dbReference>
<dbReference type="Pfam" id="PF11338">
    <property type="entry name" value="DUF3140"/>
    <property type="match status" value="1"/>
</dbReference>
<dbReference type="Proteomes" id="UP000295703">
    <property type="component" value="Unassembled WGS sequence"/>
</dbReference>
<proteinExistence type="predicted"/>
<feature type="domain" description="Hypervirulence associated protein TUDOR" evidence="2">
    <location>
        <begin position="262"/>
        <end position="323"/>
    </location>
</feature>
<feature type="region of interest" description="Disordered" evidence="1">
    <location>
        <begin position="26"/>
        <end position="55"/>
    </location>
</feature>
<dbReference type="STRING" id="5466.A0A4R8RMN1"/>
<feature type="compositionally biased region" description="Basic and acidic residues" evidence="1">
    <location>
        <begin position="130"/>
        <end position="169"/>
    </location>
</feature>
<evidence type="ECO:0000256" key="1">
    <source>
        <dbReference type="SAM" id="MobiDB-lite"/>
    </source>
</evidence>
<organism evidence="3 4">
    <name type="scientific">Colletotrichum trifolii</name>
    <dbReference type="NCBI Taxonomy" id="5466"/>
    <lineage>
        <taxon>Eukaryota</taxon>
        <taxon>Fungi</taxon>
        <taxon>Dikarya</taxon>
        <taxon>Ascomycota</taxon>
        <taxon>Pezizomycotina</taxon>
        <taxon>Sordariomycetes</taxon>
        <taxon>Hypocreomycetidae</taxon>
        <taxon>Glomerellales</taxon>
        <taxon>Glomerellaceae</taxon>
        <taxon>Colletotrichum</taxon>
        <taxon>Colletotrichum orbiculare species complex</taxon>
    </lineage>
</organism>
<keyword evidence="4" id="KW-1185">Reference proteome</keyword>
<dbReference type="EMBL" id="RYZW01000022">
    <property type="protein sequence ID" value="TDZ65192.1"/>
    <property type="molecule type" value="Genomic_DNA"/>
</dbReference>
<accession>A0A4R8RMN1</accession>
<gene>
    <name evidence="3" type="ORF">CTRI78_v003560</name>
</gene>
<dbReference type="AlphaFoldDB" id="A0A4R8RMN1"/>
<feature type="compositionally biased region" description="Basic and acidic residues" evidence="1">
    <location>
        <begin position="211"/>
        <end position="226"/>
    </location>
</feature>
<evidence type="ECO:0000259" key="2">
    <source>
        <dbReference type="Pfam" id="PF11160"/>
    </source>
</evidence>
<feature type="compositionally biased region" description="Basic and acidic residues" evidence="1">
    <location>
        <begin position="91"/>
        <end position="107"/>
    </location>
</feature>
<protein>
    <recommendedName>
        <fullName evidence="2">Hypervirulence associated protein TUDOR domain-containing protein</fullName>
    </recommendedName>
</protein>
<dbReference type="PANTHER" id="PTHR40630">
    <property type="entry name" value="POSSIBLE DNA-BINDING PROTEIN"/>
    <property type="match status" value="1"/>
</dbReference>
<dbReference type="InterPro" id="IPR021487">
    <property type="entry name" value="DUF3140"/>
</dbReference>
<dbReference type="Pfam" id="PF11160">
    <property type="entry name" value="Hva1_TUDOR"/>
    <property type="match status" value="1"/>
</dbReference>
<sequence>MKGKEEVIAEFNEYVNMTAEELESWLKSDDANSAGWPKDDAEGDGETVGHDSGRRIVEILKANPDKKEDEYTDEQVEHMRKVVSYCKRHLAQESKTNSEKSPEEVKKTKSYASLKNWGHDFLKAQGSNGKKGEKKSEKKEESKDESKNGEEKAGSNGSKKENGSKKKAEEEEESEEADAKEEEEEDSEEKAGDKRKAEDQEKGLNKKRQTRQGEGKAAKSDENGQDEKEEEEEAADDEDGDEEMEEGDKENGGSKTKGPKKGDKVSWNWGGGQPEGKVLDVKGEKTSIETKNGNEVSRDGKPEDPAVVLDTGKSKAIKSAHELNETE</sequence>
<feature type="region of interest" description="Disordered" evidence="1">
    <location>
        <begin position="91"/>
        <end position="327"/>
    </location>
</feature>
<evidence type="ECO:0000313" key="3">
    <source>
        <dbReference type="EMBL" id="TDZ65192.1"/>
    </source>
</evidence>
<reference evidence="3 4" key="1">
    <citation type="submission" date="2018-12" db="EMBL/GenBank/DDBJ databases">
        <title>Genome sequence and assembly of Colletotrichum trifolii.</title>
        <authorList>
            <person name="Gan P."/>
            <person name="Shirasu K."/>
        </authorList>
    </citation>
    <scope>NUCLEOTIDE SEQUENCE [LARGE SCALE GENOMIC DNA]</scope>
    <source>
        <strain evidence="3 4">543-2</strain>
    </source>
</reference>
<evidence type="ECO:0000313" key="4">
    <source>
        <dbReference type="Proteomes" id="UP000295703"/>
    </source>
</evidence>
<comment type="caution">
    <text evidence="3">The sequence shown here is derived from an EMBL/GenBank/DDBJ whole genome shotgun (WGS) entry which is preliminary data.</text>
</comment>
<feature type="compositionally biased region" description="Basic and acidic residues" evidence="1">
    <location>
        <begin position="189"/>
        <end position="204"/>
    </location>
</feature>
<name>A0A4R8RMN1_COLTR</name>
<feature type="compositionally biased region" description="Basic and acidic residues" evidence="1">
    <location>
        <begin position="277"/>
        <end position="288"/>
    </location>
</feature>